<name>A0AAW0QXB6_9PEZI</name>
<keyword evidence="2" id="KW-0808">Transferase</keyword>
<dbReference type="SUPFAM" id="SSF53335">
    <property type="entry name" value="S-adenosyl-L-methionine-dependent methyltransferases"/>
    <property type="match status" value="1"/>
</dbReference>
<dbReference type="Gene3D" id="3.40.50.150">
    <property type="entry name" value="Vaccinia Virus protein VP39"/>
    <property type="match status" value="1"/>
</dbReference>
<dbReference type="EMBL" id="JAQQWP010000006">
    <property type="protein sequence ID" value="KAK8115012.1"/>
    <property type="molecule type" value="Genomic_DNA"/>
</dbReference>
<evidence type="ECO:0000313" key="6">
    <source>
        <dbReference type="Proteomes" id="UP001392437"/>
    </source>
</evidence>
<dbReference type="PROSITE" id="PS51683">
    <property type="entry name" value="SAM_OMT_II"/>
    <property type="match status" value="1"/>
</dbReference>
<dbReference type="Pfam" id="PF00891">
    <property type="entry name" value="Methyltransf_2"/>
    <property type="match status" value="1"/>
</dbReference>
<accession>A0AAW0QXB6</accession>
<dbReference type="InterPro" id="IPR036390">
    <property type="entry name" value="WH_DNA-bd_sf"/>
</dbReference>
<dbReference type="InterPro" id="IPR001077">
    <property type="entry name" value="COMT_C"/>
</dbReference>
<proteinExistence type="predicted"/>
<dbReference type="InterPro" id="IPR036388">
    <property type="entry name" value="WH-like_DNA-bd_sf"/>
</dbReference>
<feature type="domain" description="O-methyltransferase C-terminal" evidence="4">
    <location>
        <begin position="243"/>
        <end position="389"/>
    </location>
</feature>
<dbReference type="AlphaFoldDB" id="A0AAW0QXB6"/>
<evidence type="ECO:0000259" key="4">
    <source>
        <dbReference type="Pfam" id="PF00891"/>
    </source>
</evidence>
<dbReference type="Proteomes" id="UP001392437">
    <property type="component" value="Unassembled WGS sequence"/>
</dbReference>
<keyword evidence="6" id="KW-1185">Reference proteome</keyword>
<organism evidence="5 6">
    <name type="scientific">Apiospora kogelbergensis</name>
    <dbReference type="NCBI Taxonomy" id="1337665"/>
    <lineage>
        <taxon>Eukaryota</taxon>
        <taxon>Fungi</taxon>
        <taxon>Dikarya</taxon>
        <taxon>Ascomycota</taxon>
        <taxon>Pezizomycotina</taxon>
        <taxon>Sordariomycetes</taxon>
        <taxon>Xylariomycetidae</taxon>
        <taxon>Amphisphaeriales</taxon>
        <taxon>Apiosporaceae</taxon>
        <taxon>Apiospora</taxon>
    </lineage>
</organism>
<keyword evidence="3" id="KW-0949">S-adenosyl-L-methionine</keyword>
<evidence type="ECO:0000256" key="3">
    <source>
        <dbReference type="ARBA" id="ARBA00022691"/>
    </source>
</evidence>
<evidence type="ECO:0000256" key="1">
    <source>
        <dbReference type="ARBA" id="ARBA00022603"/>
    </source>
</evidence>
<dbReference type="GO" id="GO:0032259">
    <property type="term" value="P:methylation"/>
    <property type="evidence" value="ECO:0007669"/>
    <property type="project" value="UniProtKB-KW"/>
</dbReference>
<dbReference type="PANTHER" id="PTHR43712">
    <property type="entry name" value="PUTATIVE (AFU_ORTHOLOGUE AFUA_4G14580)-RELATED"/>
    <property type="match status" value="1"/>
</dbReference>
<keyword evidence="1" id="KW-0489">Methyltransferase</keyword>
<dbReference type="PANTHER" id="PTHR43712:SF5">
    <property type="entry name" value="O-METHYLTRANSFERASE ASQN-RELATED"/>
    <property type="match status" value="1"/>
</dbReference>
<evidence type="ECO:0000313" key="5">
    <source>
        <dbReference type="EMBL" id="KAK8115012.1"/>
    </source>
</evidence>
<gene>
    <name evidence="5" type="ORF">PG999_007081</name>
</gene>
<reference evidence="5 6" key="1">
    <citation type="submission" date="2023-01" db="EMBL/GenBank/DDBJ databases">
        <title>Analysis of 21 Apiospora genomes using comparative genomics revels a genus with tremendous synthesis potential of carbohydrate active enzymes and secondary metabolites.</title>
        <authorList>
            <person name="Sorensen T."/>
        </authorList>
    </citation>
    <scope>NUCLEOTIDE SEQUENCE [LARGE SCALE GENOMIC DNA]</scope>
    <source>
        <strain evidence="5 6">CBS 117206</strain>
    </source>
</reference>
<dbReference type="Gene3D" id="1.10.10.10">
    <property type="entry name" value="Winged helix-like DNA-binding domain superfamily/Winged helix DNA-binding domain"/>
    <property type="match status" value="1"/>
</dbReference>
<protein>
    <submittedName>
        <fullName evidence="5">O-methyltransferase</fullName>
    </submittedName>
</protein>
<dbReference type="InterPro" id="IPR016461">
    <property type="entry name" value="COMT-like"/>
</dbReference>
<dbReference type="SUPFAM" id="SSF46785">
    <property type="entry name" value="Winged helix' DNA-binding domain"/>
    <property type="match status" value="1"/>
</dbReference>
<comment type="caution">
    <text evidence="5">The sequence shown here is derived from an EMBL/GenBank/DDBJ whole genome shotgun (WGS) entry which is preliminary data.</text>
</comment>
<dbReference type="GO" id="GO:0008171">
    <property type="term" value="F:O-methyltransferase activity"/>
    <property type="evidence" value="ECO:0007669"/>
    <property type="project" value="InterPro"/>
</dbReference>
<dbReference type="InterPro" id="IPR029063">
    <property type="entry name" value="SAM-dependent_MTases_sf"/>
</dbReference>
<evidence type="ECO:0000256" key="2">
    <source>
        <dbReference type="ARBA" id="ARBA00022679"/>
    </source>
</evidence>
<sequence>MSSPSSIQRMGQLSALVSEKTQILTDFLSTKEGPNASSLSSDELAGLPISPDDSKTFKARKLESAGLGSTDQLSLQVIWEFRIAETVPANDSITYDEISAKVQECTGKVILPFQLRTLLRHAMTNRVFCEPQKNRVAHTQMSRLLATNPKSNAWVGFLTGDLFPAFANVVAAMETWPGSQEPNETGVNIAYNENLPFYDFVQLDKERAVRYSRAIESHGSSEGAEISHGVVDGYPWADLGDGTVVDMGGNFGYVSVAIAEAFPKLKFVVQDLKGMMSAEALASVPQSLRGRVELTIHDFFGVQPVVAKAYLFRHVFHSFSDKYSTKILQSLVPALKRGAKIIINDAVLPEPGTLSYINERSIRTLDVVMLTVTNSRERELDDWKDLFLNADPRYKFLRAWRPTKSQLWFIEAEWDP</sequence>